<comment type="caution">
    <text evidence="1">The sequence shown here is derived from an EMBL/GenBank/DDBJ whole genome shotgun (WGS) entry which is preliminary data.</text>
</comment>
<evidence type="ECO:0000313" key="1">
    <source>
        <dbReference type="EMBL" id="CAK0842031.1"/>
    </source>
</evidence>
<proteinExistence type="predicted"/>
<sequence>MAKLRRRIQLAELGRWDELIGLYEAAVDERAAAGASVGPPRQRPPVSDIQGEYDRVIRTVKERGVSRAMPHVEGVPRVPRDEVVAEAMARLAAIPASAGEYAEVIAKFDRFRADPAVVPLVVGCGDARRTALALDLHAAPGPSGWRNGLIVEIAAPDGGVGALAAYASLSASAAWSREDAVLWGSGVLGPIDQGASDRPDAARGRKLRGIALLEHLIKFAESAALAGRVLAARRRLEPVNLGLTPDGCPIVARTLRGWARRFESPAPGQSPEAIVKLDLKNAYGAMLRSVVMQVVFNAEPTIALLLFVHRGKACNTFWQKVGDEWRRILSWRGGGAGSRLIMMQLAFLFHAARMVRGVLAAHMPERPGDALATTGIADDWYLAGAASSIVQVWPRLRSVAAAGGHALTDSKCGCWFPGLDKGMGEPDSATARLEEMTRRSRGGMHVLGTALRGDTLDIDAEQCGVGPAAGRAARAARLCERLRAFVGSCTHDDTRQAAWAILAFGISHLLGHDIRMCPPRALSVQVLGNFCAEIASAAAAIIGTTLAPAMAEQLALPIFFGGFAVNVPRVDNAAAGFWSSWVAAALDAQRVALLAGLPFQVGPDMPAAIEARDVLAASGVVADAGRIELEPGAAARYAASPWVGDLPVQELFTFARDAEDAQAHALDPDRSALATFARGLGRGPAAPRAADLVAALPHERAANLLDRGGRGAGLWWSAAPAPSTAWIGNRRWLPTARRRLGAPVLEPGQACAHCYRGGPRRGQPCGRQLDISGVHAARCMVGPFRVRWHNDIKIAVAAALRKAGAIVEVESHILELYQTDRDDGVKEAILDVCWRWPAGVTWTWLDVTVHSYPDGEARAAARDVHLATRAAERSKRQRYGDRVAAFAVGIGGRLGEDALAILRQIDVDAASHAWATRGLPAPPPSRAMLAAISAAVVAAEAEAILGAIAPLPPREEEGLRWPDGAMYCNVVVEDVGARLQAQVLGDRGCRVSVGDIVYKDFAEEVGESTVGPIIQVLLKSVLKTVVVNAVGKQVGERCM</sequence>
<organism evidence="1 2">
    <name type="scientific">Prorocentrum cordatum</name>
    <dbReference type="NCBI Taxonomy" id="2364126"/>
    <lineage>
        <taxon>Eukaryota</taxon>
        <taxon>Sar</taxon>
        <taxon>Alveolata</taxon>
        <taxon>Dinophyceae</taxon>
        <taxon>Prorocentrales</taxon>
        <taxon>Prorocentraceae</taxon>
        <taxon>Prorocentrum</taxon>
    </lineage>
</organism>
<dbReference type="EMBL" id="CAUYUJ010014503">
    <property type="protein sequence ID" value="CAK0842031.1"/>
    <property type="molecule type" value="Genomic_DNA"/>
</dbReference>
<keyword evidence="2" id="KW-1185">Reference proteome</keyword>
<dbReference type="Proteomes" id="UP001189429">
    <property type="component" value="Unassembled WGS sequence"/>
</dbReference>
<evidence type="ECO:0000313" key="2">
    <source>
        <dbReference type="Proteomes" id="UP001189429"/>
    </source>
</evidence>
<reference evidence="1" key="1">
    <citation type="submission" date="2023-10" db="EMBL/GenBank/DDBJ databases">
        <authorList>
            <person name="Chen Y."/>
            <person name="Shah S."/>
            <person name="Dougan E. K."/>
            <person name="Thang M."/>
            <person name="Chan C."/>
        </authorList>
    </citation>
    <scope>NUCLEOTIDE SEQUENCE [LARGE SCALE GENOMIC DNA]</scope>
</reference>
<gene>
    <name evidence="1" type="ORF">PCOR1329_LOCUS37077</name>
</gene>
<protein>
    <recommendedName>
        <fullName evidence="3">RNA-directed RNA polymerase</fullName>
    </recommendedName>
</protein>
<accession>A0ABN9TA21</accession>
<evidence type="ECO:0008006" key="3">
    <source>
        <dbReference type="Google" id="ProtNLM"/>
    </source>
</evidence>
<name>A0ABN9TA21_9DINO</name>